<comment type="caution">
    <text evidence="1">The sequence shown here is derived from an EMBL/GenBank/DDBJ whole genome shotgun (WGS) entry which is preliminary data.</text>
</comment>
<keyword evidence="2" id="KW-1185">Reference proteome</keyword>
<dbReference type="EMBL" id="JAXIOK010000012">
    <property type="protein sequence ID" value="KAK4757920.1"/>
    <property type="molecule type" value="Genomic_DNA"/>
</dbReference>
<proteinExistence type="predicted"/>
<evidence type="ECO:0000313" key="1">
    <source>
        <dbReference type="EMBL" id="KAK4757920.1"/>
    </source>
</evidence>
<gene>
    <name evidence="1" type="ORF">SAY87_019221</name>
</gene>
<accession>A0AAN7JZK1</accession>
<dbReference type="AlphaFoldDB" id="A0AAN7JZK1"/>
<evidence type="ECO:0000313" key="2">
    <source>
        <dbReference type="Proteomes" id="UP001345219"/>
    </source>
</evidence>
<reference evidence="1 2" key="1">
    <citation type="journal article" date="2023" name="Hortic Res">
        <title>Pangenome of water caltrop reveals structural variations and asymmetric subgenome divergence after allopolyploidization.</title>
        <authorList>
            <person name="Zhang X."/>
            <person name="Chen Y."/>
            <person name="Wang L."/>
            <person name="Yuan Y."/>
            <person name="Fang M."/>
            <person name="Shi L."/>
            <person name="Lu R."/>
            <person name="Comes H.P."/>
            <person name="Ma Y."/>
            <person name="Chen Y."/>
            <person name="Huang G."/>
            <person name="Zhou Y."/>
            <person name="Zheng Z."/>
            <person name="Qiu Y."/>
        </authorList>
    </citation>
    <scope>NUCLEOTIDE SEQUENCE [LARGE SCALE GENOMIC DNA]</scope>
    <source>
        <tissue evidence="1">Roots</tissue>
    </source>
</reference>
<sequence>MVSCIVLNYETMAMEEEACVAYLDAGEGSFGRVGAELMHDPAGLLTSRGSPPVEDEGLLHPDQLGRGGTIDLFILAGCLPMACLGGPIRPQPCRPIRKGKIMLPGRSHGSHRLRSTSIKTARPDVFGFDILPTR</sequence>
<protein>
    <submittedName>
        <fullName evidence="1">Uncharacterized protein</fullName>
    </submittedName>
</protein>
<organism evidence="1 2">
    <name type="scientific">Trapa incisa</name>
    <dbReference type="NCBI Taxonomy" id="236973"/>
    <lineage>
        <taxon>Eukaryota</taxon>
        <taxon>Viridiplantae</taxon>
        <taxon>Streptophyta</taxon>
        <taxon>Embryophyta</taxon>
        <taxon>Tracheophyta</taxon>
        <taxon>Spermatophyta</taxon>
        <taxon>Magnoliopsida</taxon>
        <taxon>eudicotyledons</taxon>
        <taxon>Gunneridae</taxon>
        <taxon>Pentapetalae</taxon>
        <taxon>rosids</taxon>
        <taxon>malvids</taxon>
        <taxon>Myrtales</taxon>
        <taxon>Lythraceae</taxon>
        <taxon>Trapa</taxon>
    </lineage>
</organism>
<dbReference type="Proteomes" id="UP001345219">
    <property type="component" value="Chromosome 15"/>
</dbReference>
<name>A0AAN7JZK1_9MYRT</name>